<dbReference type="SUPFAM" id="SSF52266">
    <property type="entry name" value="SGNH hydrolase"/>
    <property type="match status" value="1"/>
</dbReference>
<feature type="signal peptide" evidence="1">
    <location>
        <begin position="1"/>
        <end position="20"/>
    </location>
</feature>
<keyword evidence="1" id="KW-0732">Signal</keyword>
<protein>
    <recommendedName>
        <fullName evidence="2">SGNH hydrolase-type esterase domain-containing protein</fullName>
    </recommendedName>
</protein>
<feature type="chain" id="PRO_5040988461" description="SGNH hydrolase-type esterase domain-containing protein" evidence="1">
    <location>
        <begin position="21"/>
        <end position="235"/>
    </location>
</feature>
<reference evidence="3 4" key="1">
    <citation type="submission" date="2012-12" db="EMBL/GenBank/DDBJ databases">
        <title>The Genome Sequence of Bacillus cereus VD133.</title>
        <authorList>
            <consortium name="The Broad Institute Genome Sequencing Platform"/>
            <consortium name="The Broad Institute Genome Sequencing Center for Infectious Disease"/>
            <person name="Feldgarden M."/>
            <person name="Van der Auwera G.A."/>
            <person name="Mahillon J."/>
            <person name="Duprez V."/>
            <person name="Timmery S."/>
            <person name="Mattelet C."/>
            <person name="Dierick K."/>
            <person name="Sun M."/>
            <person name="Yu Z."/>
            <person name="Zhu L."/>
            <person name="Hu X."/>
            <person name="Shank E.B."/>
            <person name="Swiecicka I."/>
            <person name="Hansen B.M."/>
            <person name="Andrup L."/>
            <person name="Walker B."/>
            <person name="Young S.K."/>
            <person name="Zeng Q."/>
            <person name="Gargeya S."/>
            <person name="Fitzgerald M."/>
            <person name="Haas B."/>
            <person name="Abouelleil A."/>
            <person name="Alvarado L."/>
            <person name="Arachchi H.M."/>
            <person name="Berlin A.M."/>
            <person name="Chapman S.B."/>
            <person name="Dewar J."/>
            <person name="Goldberg J."/>
            <person name="Griggs A."/>
            <person name="Gujja S."/>
            <person name="Hansen M."/>
            <person name="Howarth C."/>
            <person name="Imamovic A."/>
            <person name="Larimer J."/>
            <person name="McCowan C."/>
            <person name="Murphy C."/>
            <person name="Neiman D."/>
            <person name="Pearson M."/>
            <person name="Priest M."/>
            <person name="Roberts A."/>
            <person name="Saif S."/>
            <person name="Shea T."/>
            <person name="Sisk P."/>
            <person name="Sykes S."/>
            <person name="Wortman J."/>
            <person name="Nusbaum C."/>
            <person name="Birren B."/>
        </authorList>
    </citation>
    <scope>NUCLEOTIDE SEQUENCE [LARGE SCALE GENOMIC DNA]</scope>
    <source>
        <strain evidence="3 4">VD133</strain>
    </source>
</reference>
<evidence type="ECO:0000313" key="4">
    <source>
        <dbReference type="Proteomes" id="UP000014018"/>
    </source>
</evidence>
<organism evidence="3 4">
    <name type="scientific">Bacillus cereus VD133</name>
    <dbReference type="NCBI Taxonomy" id="1053233"/>
    <lineage>
        <taxon>Bacteria</taxon>
        <taxon>Bacillati</taxon>
        <taxon>Bacillota</taxon>
        <taxon>Bacilli</taxon>
        <taxon>Bacillales</taxon>
        <taxon>Bacillaceae</taxon>
        <taxon>Bacillus</taxon>
        <taxon>Bacillus cereus group</taxon>
    </lineage>
</organism>
<dbReference type="Gene3D" id="3.40.50.1110">
    <property type="entry name" value="SGNH hydrolase"/>
    <property type="match status" value="1"/>
</dbReference>
<dbReference type="AlphaFoldDB" id="A0A9W5UZV3"/>
<evidence type="ECO:0000259" key="2">
    <source>
        <dbReference type="Pfam" id="PF13472"/>
    </source>
</evidence>
<feature type="domain" description="SGNH hydrolase-type esterase" evidence="2">
    <location>
        <begin position="80"/>
        <end position="222"/>
    </location>
</feature>
<accession>A0A9W5UZV3</accession>
<comment type="caution">
    <text evidence="3">The sequence shown here is derived from an EMBL/GenBank/DDBJ whole genome shotgun (WGS) entry which is preliminary data.</text>
</comment>
<dbReference type="PROSITE" id="PS51257">
    <property type="entry name" value="PROKAR_LIPOPROTEIN"/>
    <property type="match status" value="1"/>
</dbReference>
<proteinExistence type="predicted"/>
<evidence type="ECO:0000313" key="3">
    <source>
        <dbReference type="EMBL" id="EOO27517.1"/>
    </source>
</evidence>
<gene>
    <name evidence="3" type="ORF">IIU_05898</name>
</gene>
<sequence>MLKKIGTCLLVGSIALTAAACGNTGDKKEEASTVQINEKKSTSGAQDTSYKTIFKNSVFLGDSIVERLKSGDFLDGKNVMAELGLTTIKALNQVDEIATRKPEHIFISMGIDDLTRCADGADGKEKPAEPVKYVTSNYSNLLKKIKEKLPNAKIHVLSVTPVSEQALKIGPQYKAIDNLNASLKDLTNTEKIDFVDLSPIFKKHKVPYVDPETDGVHFKDEYYPLLLEYLKDKIK</sequence>
<evidence type="ECO:0000256" key="1">
    <source>
        <dbReference type="SAM" id="SignalP"/>
    </source>
</evidence>
<name>A0A9W5UZV3_BACCE</name>
<dbReference type="EMBL" id="AHFB01000109">
    <property type="protein sequence ID" value="EOO27517.1"/>
    <property type="molecule type" value="Genomic_DNA"/>
</dbReference>
<dbReference type="Proteomes" id="UP000014018">
    <property type="component" value="Unassembled WGS sequence"/>
</dbReference>
<dbReference type="Pfam" id="PF13472">
    <property type="entry name" value="Lipase_GDSL_2"/>
    <property type="match status" value="1"/>
</dbReference>
<dbReference type="InterPro" id="IPR036514">
    <property type="entry name" value="SGNH_hydro_sf"/>
</dbReference>
<dbReference type="InterPro" id="IPR013830">
    <property type="entry name" value="SGNH_hydro"/>
</dbReference>